<organism evidence="2">
    <name type="scientific">Polytomella parva</name>
    <dbReference type="NCBI Taxonomy" id="51329"/>
    <lineage>
        <taxon>Eukaryota</taxon>
        <taxon>Viridiplantae</taxon>
        <taxon>Chlorophyta</taxon>
        <taxon>core chlorophytes</taxon>
        <taxon>Chlorophyceae</taxon>
        <taxon>CS clade</taxon>
        <taxon>Chlamydomonadales</taxon>
        <taxon>Chlamydomonadaceae</taxon>
        <taxon>Polytomella</taxon>
    </lineage>
</organism>
<dbReference type="AlphaFoldDB" id="A0A7S0YER3"/>
<proteinExistence type="predicted"/>
<gene>
    <name evidence="2" type="ORF">PPAR00522_LOCUS8674</name>
</gene>
<feature type="compositionally biased region" description="Acidic residues" evidence="1">
    <location>
        <begin position="183"/>
        <end position="196"/>
    </location>
</feature>
<name>A0A7S0YER3_9CHLO</name>
<feature type="compositionally biased region" description="Basic and acidic residues" evidence="1">
    <location>
        <begin position="76"/>
        <end position="86"/>
    </location>
</feature>
<feature type="compositionally biased region" description="Basic and acidic residues" evidence="1">
    <location>
        <begin position="131"/>
        <end position="142"/>
    </location>
</feature>
<reference evidence="2" key="1">
    <citation type="submission" date="2021-01" db="EMBL/GenBank/DDBJ databases">
        <authorList>
            <person name="Corre E."/>
            <person name="Pelletier E."/>
            <person name="Niang G."/>
            <person name="Scheremetjew M."/>
            <person name="Finn R."/>
            <person name="Kale V."/>
            <person name="Holt S."/>
            <person name="Cochrane G."/>
            <person name="Meng A."/>
            <person name="Brown T."/>
            <person name="Cohen L."/>
        </authorList>
    </citation>
    <scope>NUCLEOTIDE SEQUENCE</scope>
    <source>
        <strain evidence="2">SAG 63-3</strain>
    </source>
</reference>
<feature type="region of interest" description="Disordered" evidence="1">
    <location>
        <begin position="43"/>
        <end position="106"/>
    </location>
</feature>
<accession>A0A7S0YER3</accession>
<feature type="compositionally biased region" description="Polar residues" evidence="1">
    <location>
        <begin position="249"/>
        <end position="259"/>
    </location>
</feature>
<feature type="compositionally biased region" description="Basic and acidic residues" evidence="1">
    <location>
        <begin position="43"/>
        <end position="66"/>
    </location>
</feature>
<feature type="region of interest" description="Disordered" evidence="1">
    <location>
        <begin position="376"/>
        <end position="398"/>
    </location>
</feature>
<dbReference type="EMBL" id="HBFM01013891">
    <property type="protein sequence ID" value="CAD8772269.1"/>
    <property type="molecule type" value="Transcribed_RNA"/>
</dbReference>
<protein>
    <submittedName>
        <fullName evidence="2">Uncharacterized protein</fullName>
    </submittedName>
</protein>
<feature type="region of interest" description="Disordered" evidence="1">
    <location>
        <begin position="131"/>
        <end position="272"/>
    </location>
</feature>
<evidence type="ECO:0000256" key="1">
    <source>
        <dbReference type="SAM" id="MobiDB-lite"/>
    </source>
</evidence>
<feature type="compositionally biased region" description="Basic and acidic residues" evidence="1">
    <location>
        <begin position="150"/>
        <end position="171"/>
    </location>
</feature>
<feature type="compositionally biased region" description="Low complexity" evidence="1">
    <location>
        <begin position="212"/>
        <end position="247"/>
    </location>
</feature>
<sequence length="413" mass="46740">MVDLTSLKEQLLLLGHDLPDDQIVAILGELNIDYQPEIDQSSERLTYKSETREVFSRNNEEPTSHQDDDDWESEEKETYSRYRTQQDSEVSSDGEDSYSRSEVGCKNTSSLVYKSLSPSSDDLDSSSIWEEKRGSFDQDSIRLPKKSILKKNDEKEEFNRTESRGRERRYTDSQPYNDHLDDTIPEDDEEGVEDDTLFYNKSTSKPCLAEQPSTSPASSRRRPSSAAPVSQNRSNNMNSSNLNNAFSRQCPSSAVQRPQSARPASKVAAKDTAGANAAISFDDYGKFRNCKTAPSVTSNISACYSSTTISSHAGGAPKVDRVSRYQQMQQSWSKDRFLSAAGERKASSRKLINYHQHFKALHSSEDQKRKQMLKETRSKTDAALAEGREYVTPNAKARDELRWDTHQKLRSIF</sequence>
<evidence type="ECO:0000313" key="2">
    <source>
        <dbReference type="EMBL" id="CAD8772269.1"/>
    </source>
</evidence>